<sequence>MFPFLVPTSLFLTLLLSAPHQRAQTTTAFTSTTTTTPTASTDTPKTPLLQVNFPDPCIILDPESGTWYAFATGAWPPPPPTNASNTTTTALSSSSNTTTSSSSPPPATNYTYKNIQAASAPSPSGPWTYLPHADPLPLPGGWTSGPGPISQVWAPSVVQLNASAFVLYYTALLAGNHSRFHCVGAATSTSVLGPYDPLPQPVACPLDKGGAIDPAGFLDPASGRRYLIYKVDGNALGEGGECNNGVEPVKGTPIVLQEVEAADGVTLQGDGVEVLDRDEKGGDGPLVEAPDVVWVGEGRYVLFYSNHCWDGPGYSVNYAVAEGNVSGREVYVWGGGGGGGEKVAVS</sequence>
<dbReference type="Pfam" id="PF04616">
    <property type="entry name" value="Glyco_hydro_43"/>
    <property type="match status" value="1"/>
</dbReference>
<evidence type="ECO:0000313" key="7">
    <source>
        <dbReference type="EMBL" id="KAG7288776.1"/>
    </source>
</evidence>
<dbReference type="AlphaFoldDB" id="A0AAD4EW52"/>
<evidence type="ECO:0000256" key="1">
    <source>
        <dbReference type="ARBA" id="ARBA00009865"/>
    </source>
</evidence>
<dbReference type="GO" id="GO:0004553">
    <property type="term" value="F:hydrolase activity, hydrolyzing O-glycosyl compounds"/>
    <property type="evidence" value="ECO:0007669"/>
    <property type="project" value="InterPro"/>
</dbReference>
<evidence type="ECO:0000256" key="5">
    <source>
        <dbReference type="SAM" id="MobiDB-lite"/>
    </source>
</evidence>
<feature type="region of interest" description="Disordered" evidence="5">
    <location>
        <begin position="23"/>
        <end position="47"/>
    </location>
</feature>
<keyword evidence="6" id="KW-0732">Signal</keyword>
<dbReference type="PANTHER" id="PTHR42812">
    <property type="entry name" value="BETA-XYLOSIDASE"/>
    <property type="match status" value="1"/>
</dbReference>
<evidence type="ECO:0000256" key="3">
    <source>
        <dbReference type="ARBA" id="ARBA00023295"/>
    </source>
</evidence>
<dbReference type="GO" id="GO:0005975">
    <property type="term" value="P:carbohydrate metabolic process"/>
    <property type="evidence" value="ECO:0007669"/>
    <property type="project" value="InterPro"/>
</dbReference>
<evidence type="ECO:0000256" key="2">
    <source>
        <dbReference type="ARBA" id="ARBA00022801"/>
    </source>
</evidence>
<keyword evidence="3 4" id="KW-0326">Glycosidase</keyword>
<gene>
    <name evidence="7" type="ORF">NEMBOFW57_005134</name>
</gene>
<comment type="caution">
    <text evidence="7">The sequence shown here is derived from an EMBL/GenBank/DDBJ whole genome shotgun (WGS) entry which is preliminary data.</text>
</comment>
<feature type="signal peptide" evidence="6">
    <location>
        <begin position="1"/>
        <end position="23"/>
    </location>
</feature>
<evidence type="ECO:0000256" key="4">
    <source>
        <dbReference type="RuleBase" id="RU361187"/>
    </source>
</evidence>
<comment type="similarity">
    <text evidence="1 4">Belongs to the glycosyl hydrolase 43 family.</text>
</comment>
<keyword evidence="8" id="KW-1185">Reference proteome</keyword>
<dbReference type="InterPro" id="IPR051795">
    <property type="entry name" value="Glycosyl_Hydrlase_43"/>
</dbReference>
<feature type="chain" id="PRO_5042110813" description="Glycoside hydrolase family 43 protein" evidence="6">
    <location>
        <begin position="24"/>
        <end position="346"/>
    </location>
</feature>
<dbReference type="Gene3D" id="2.115.10.20">
    <property type="entry name" value="Glycosyl hydrolase domain, family 43"/>
    <property type="match status" value="1"/>
</dbReference>
<protein>
    <recommendedName>
        <fullName evidence="9">Glycoside hydrolase family 43 protein</fullName>
    </recommendedName>
</protein>
<dbReference type="PANTHER" id="PTHR42812:SF5">
    <property type="entry name" value="ENDO-ARABINASE"/>
    <property type="match status" value="1"/>
</dbReference>
<dbReference type="CDD" id="cd08999">
    <property type="entry name" value="GH43_ABN-like"/>
    <property type="match status" value="1"/>
</dbReference>
<dbReference type="Proteomes" id="UP001197093">
    <property type="component" value="Unassembled WGS sequence"/>
</dbReference>
<organism evidence="7 8">
    <name type="scientific">Staphylotrichum longicolle</name>
    <dbReference type="NCBI Taxonomy" id="669026"/>
    <lineage>
        <taxon>Eukaryota</taxon>
        <taxon>Fungi</taxon>
        <taxon>Dikarya</taxon>
        <taxon>Ascomycota</taxon>
        <taxon>Pezizomycotina</taxon>
        <taxon>Sordariomycetes</taxon>
        <taxon>Sordariomycetidae</taxon>
        <taxon>Sordariales</taxon>
        <taxon>Chaetomiaceae</taxon>
        <taxon>Staphylotrichum</taxon>
    </lineage>
</organism>
<dbReference type="SUPFAM" id="SSF75005">
    <property type="entry name" value="Arabinanase/levansucrase/invertase"/>
    <property type="match status" value="1"/>
</dbReference>
<name>A0AAD4EW52_9PEZI</name>
<keyword evidence="2 4" id="KW-0378">Hydrolase</keyword>
<dbReference type="InterPro" id="IPR023296">
    <property type="entry name" value="Glyco_hydro_beta-prop_sf"/>
</dbReference>
<feature type="compositionally biased region" description="Low complexity" evidence="5">
    <location>
        <begin position="25"/>
        <end position="46"/>
    </location>
</feature>
<proteinExistence type="inferred from homology"/>
<dbReference type="InterPro" id="IPR006710">
    <property type="entry name" value="Glyco_hydro_43"/>
</dbReference>
<reference evidence="7" key="1">
    <citation type="submission" date="2023-02" db="EMBL/GenBank/DDBJ databases">
        <authorList>
            <person name="Palmer J.M."/>
        </authorList>
    </citation>
    <scope>NUCLEOTIDE SEQUENCE</scope>
    <source>
        <strain evidence="7">FW57</strain>
    </source>
</reference>
<feature type="region of interest" description="Disordered" evidence="5">
    <location>
        <begin position="78"/>
        <end position="111"/>
    </location>
</feature>
<accession>A0AAD4EW52</accession>
<feature type="compositionally biased region" description="Low complexity" evidence="5">
    <location>
        <begin position="82"/>
        <end position="102"/>
    </location>
</feature>
<evidence type="ECO:0000256" key="6">
    <source>
        <dbReference type="SAM" id="SignalP"/>
    </source>
</evidence>
<evidence type="ECO:0008006" key="9">
    <source>
        <dbReference type="Google" id="ProtNLM"/>
    </source>
</evidence>
<dbReference type="EMBL" id="JAHCVI010000002">
    <property type="protein sequence ID" value="KAG7288776.1"/>
    <property type="molecule type" value="Genomic_DNA"/>
</dbReference>
<evidence type="ECO:0000313" key="8">
    <source>
        <dbReference type="Proteomes" id="UP001197093"/>
    </source>
</evidence>